<dbReference type="Pfam" id="PF13489">
    <property type="entry name" value="Methyltransf_23"/>
    <property type="match status" value="1"/>
</dbReference>
<protein>
    <recommendedName>
        <fullName evidence="3">Methyltransferase</fullName>
    </recommendedName>
</protein>
<evidence type="ECO:0000313" key="1">
    <source>
        <dbReference type="EMBL" id="KAK8044776.1"/>
    </source>
</evidence>
<dbReference type="InterPro" id="IPR029063">
    <property type="entry name" value="SAM-dependent_MTases_sf"/>
</dbReference>
<evidence type="ECO:0008006" key="3">
    <source>
        <dbReference type="Google" id="ProtNLM"/>
    </source>
</evidence>
<sequence>MPDEDQRGYVLENDAEAERLAYQHSILKASMGGRLVVAPVDLSRRGIRILDSGTSNGVWLSDVRDRLAFPDAATLIGADVSAARFPASASAGVTFFVHDIRNPWPPEWKGSFDLVHQRLVLAGAGPHVAEVLRGLLETVAPGGWVQLMEGVNNGLPQDGPVMCQFRHLMIELFDSLGTGDSFSADMSRWINEAGFANVESRIVPYDIGAKAMDPDLQGKSTQVSCAAASGLVAWANQQSGGITCMNRQDLDTLELRLRTELTERGGSFPMRVVWGQKPAERNMEAENGGTVDGSG</sequence>
<dbReference type="SUPFAM" id="SSF53335">
    <property type="entry name" value="S-adenosyl-L-methionine-dependent methyltransferases"/>
    <property type="match status" value="1"/>
</dbReference>
<gene>
    <name evidence="1" type="ORF">PG993_004800</name>
</gene>
<keyword evidence="2" id="KW-1185">Reference proteome</keyword>
<accession>A0ABR1TDT3</accession>
<dbReference type="CDD" id="cd02440">
    <property type="entry name" value="AdoMet_MTases"/>
    <property type="match status" value="1"/>
</dbReference>
<comment type="caution">
    <text evidence="1">The sequence shown here is derived from an EMBL/GenBank/DDBJ whole genome shotgun (WGS) entry which is preliminary data.</text>
</comment>
<dbReference type="EMBL" id="JAQQWK010000003">
    <property type="protein sequence ID" value="KAK8044776.1"/>
    <property type="molecule type" value="Genomic_DNA"/>
</dbReference>
<organism evidence="1 2">
    <name type="scientific">Apiospora rasikravindrae</name>
    <dbReference type="NCBI Taxonomy" id="990691"/>
    <lineage>
        <taxon>Eukaryota</taxon>
        <taxon>Fungi</taxon>
        <taxon>Dikarya</taxon>
        <taxon>Ascomycota</taxon>
        <taxon>Pezizomycotina</taxon>
        <taxon>Sordariomycetes</taxon>
        <taxon>Xylariomycetidae</taxon>
        <taxon>Amphisphaeriales</taxon>
        <taxon>Apiosporaceae</taxon>
        <taxon>Apiospora</taxon>
    </lineage>
</organism>
<name>A0ABR1TDT3_9PEZI</name>
<dbReference type="Proteomes" id="UP001444661">
    <property type="component" value="Unassembled WGS sequence"/>
</dbReference>
<proteinExistence type="predicted"/>
<dbReference type="Gene3D" id="3.40.50.150">
    <property type="entry name" value="Vaccinia Virus protein VP39"/>
    <property type="match status" value="1"/>
</dbReference>
<evidence type="ECO:0000313" key="2">
    <source>
        <dbReference type="Proteomes" id="UP001444661"/>
    </source>
</evidence>
<reference evidence="1 2" key="1">
    <citation type="submission" date="2023-01" db="EMBL/GenBank/DDBJ databases">
        <title>Analysis of 21 Apiospora genomes using comparative genomics revels a genus with tremendous synthesis potential of carbohydrate active enzymes and secondary metabolites.</title>
        <authorList>
            <person name="Sorensen T."/>
        </authorList>
    </citation>
    <scope>NUCLEOTIDE SEQUENCE [LARGE SCALE GENOMIC DNA]</scope>
    <source>
        <strain evidence="1 2">CBS 33761</strain>
    </source>
</reference>